<evidence type="ECO:0000256" key="1">
    <source>
        <dbReference type="SAM" id="Phobius"/>
    </source>
</evidence>
<reference evidence="2" key="2">
    <citation type="submission" date="2021-04" db="EMBL/GenBank/DDBJ databases">
        <authorList>
            <person name="Gilroy R."/>
        </authorList>
    </citation>
    <scope>NUCLEOTIDE SEQUENCE</scope>
    <source>
        <strain evidence="2">CHK32-1732</strain>
    </source>
</reference>
<accession>A0A9D1RP38</accession>
<proteinExistence type="predicted"/>
<feature type="transmembrane region" description="Helical" evidence="1">
    <location>
        <begin position="111"/>
        <end position="137"/>
    </location>
</feature>
<keyword evidence="1" id="KW-1133">Transmembrane helix</keyword>
<feature type="transmembrane region" description="Helical" evidence="1">
    <location>
        <begin position="86"/>
        <end position="105"/>
    </location>
</feature>
<reference evidence="2" key="1">
    <citation type="journal article" date="2021" name="PeerJ">
        <title>Extensive microbial diversity within the chicken gut microbiome revealed by metagenomics and culture.</title>
        <authorList>
            <person name="Gilroy R."/>
            <person name="Ravi A."/>
            <person name="Getino M."/>
            <person name="Pursley I."/>
            <person name="Horton D.L."/>
            <person name="Alikhan N.F."/>
            <person name="Baker D."/>
            <person name="Gharbi K."/>
            <person name="Hall N."/>
            <person name="Watson M."/>
            <person name="Adriaenssens E.M."/>
            <person name="Foster-Nyarko E."/>
            <person name="Jarju S."/>
            <person name="Secka A."/>
            <person name="Antonio M."/>
            <person name="Oren A."/>
            <person name="Chaudhuri R.R."/>
            <person name="La Ragione R."/>
            <person name="Hildebrand F."/>
            <person name="Pallen M.J."/>
        </authorList>
    </citation>
    <scope>NUCLEOTIDE SEQUENCE</scope>
    <source>
        <strain evidence="2">CHK32-1732</strain>
    </source>
</reference>
<comment type="caution">
    <text evidence="2">The sequence shown here is derived from an EMBL/GenBank/DDBJ whole genome shotgun (WGS) entry which is preliminary data.</text>
</comment>
<organism evidence="2 3">
    <name type="scientific">Candidatus Corynebacterium avicola</name>
    <dbReference type="NCBI Taxonomy" id="2838527"/>
    <lineage>
        <taxon>Bacteria</taxon>
        <taxon>Bacillati</taxon>
        <taxon>Actinomycetota</taxon>
        <taxon>Actinomycetes</taxon>
        <taxon>Mycobacteriales</taxon>
        <taxon>Corynebacteriaceae</taxon>
        <taxon>Corynebacterium</taxon>
    </lineage>
</organism>
<evidence type="ECO:0000313" key="2">
    <source>
        <dbReference type="EMBL" id="HIW91926.1"/>
    </source>
</evidence>
<name>A0A9D1RP38_9CORY</name>
<keyword evidence="1" id="KW-0472">Membrane</keyword>
<keyword evidence="1" id="KW-0812">Transmembrane</keyword>
<gene>
    <name evidence="2" type="ORF">H9870_09730</name>
</gene>
<feature type="transmembrane region" description="Helical" evidence="1">
    <location>
        <begin position="21"/>
        <end position="49"/>
    </location>
</feature>
<sequence>MDTSAAYSGGHRPAGVRRRTWAIVGAIAVVASFILLQVTATVGIAGAASNAATEFLLTCLIFLTFSWGILGGIVNATGLSALRGAALGQVVVGILLFIVGLWFRHQDAGEPVIFSAGLLVYPAVALILNPLIVGVVGHRRSGR</sequence>
<evidence type="ECO:0000313" key="3">
    <source>
        <dbReference type="Proteomes" id="UP000824190"/>
    </source>
</evidence>
<feature type="transmembrane region" description="Helical" evidence="1">
    <location>
        <begin position="55"/>
        <end position="74"/>
    </location>
</feature>
<dbReference type="AlphaFoldDB" id="A0A9D1RP38"/>
<dbReference type="EMBL" id="DXGC01000078">
    <property type="protein sequence ID" value="HIW91926.1"/>
    <property type="molecule type" value="Genomic_DNA"/>
</dbReference>
<dbReference type="Proteomes" id="UP000824190">
    <property type="component" value="Unassembled WGS sequence"/>
</dbReference>
<protein>
    <submittedName>
        <fullName evidence="2">Uncharacterized protein</fullName>
    </submittedName>
</protein>